<feature type="region of interest" description="Disordered" evidence="1">
    <location>
        <begin position="248"/>
        <end position="285"/>
    </location>
</feature>
<accession>A0A9Q1JQ74</accession>
<comment type="caution">
    <text evidence="2">The sequence shown here is derived from an EMBL/GenBank/DDBJ whole genome shotgun (WGS) entry which is preliminary data.</text>
</comment>
<sequence>MDANEDTNHLDADALLPPRKRLLAGLKKQSCSESTSQCSQENNRSPSQSPSPVSPNPLSEFDVRLSNLLRSYKNGSNMSPEEIAEAAGSAAAVAAKAAEAARAAAEEKAAIAAKAVAAAKSALDLVASLSEDASGKDKNLRKNKLKKHVPVQLLYKKYQPVENCGTDEELARRLHRAMNSSPRISKNSPGSESKNHKHKKLRISPPSEKGGISIGTNMRDGNNNCNENGKLPLACNGDAIEGGIDCEGSNEETYTDKMDDKVSKSSRFDEVEVDSGEAQSSHSKDKTFEPLEDVCINGRKRGRIKQKKLPLSICSFKDQANPKEEVNLTNSLLTRARTDKSTARHISLLPVETSTDNVTPIEAPPTWKCQDFKLSEDESCYLFNIFRLLMFDCP</sequence>
<proteinExistence type="predicted"/>
<feature type="compositionally biased region" description="Low complexity" evidence="1">
    <location>
        <begin position="29"/>
        <end position="59"/>
    </location>
</feature>
<feature type="region of interest" description="Disordered" evidence="1">
    <location>
        <begin position="26"/>
        <end position="60"/>
    </location>
</feature>
<evidence type="ECO:0000313" key="2">
    <source>
        <dbReference type="EMBL" id="KAJ8428935.1"/>
    </source>
</evidence>
<reference evidence="2" key="1">
    <citation type="submission" date="2022-04" db="EMBL/GenBank/DDBJ databases">
        <title>Carnegiea gigantea Genome sequencing and assembly v2.</title>
        <authorList>
            <person name="Copetti D."/>
            <person name="Sanderson M.J."/>
            <person name="Burquez A."/>
            <person name="Wojciechowski M.F."/>
        </authorList>
    </citation>
    <scope>NUCLEOTIDE SEQUENCE</scope>
    <source>
        <strain evidence="2">SGP5-SGP5p</strain>
        <tissue evidence="2">Aerial part</tissue>
    </source>
</reference>
<keyword evidence="3" id="KW-1185">Reference proteome</keyword>
<dbReference type="PANTHER" id="PTHR35477:SF1">
    <property type="entry name" value="OS06G0728500 PROTEIN"/>
    <property type="match status" value="1"/>
</dbReference>
<dbReference type="Proteomes" id="UP001153076">
    <property type="component" value="Unassembled WGS sequence"/>
</dbReference>
<feature type="compositionally biased region" description="Polar residues" evidence="1">
    <location>
        <begin position="178"/>
        <end position="192"/>
    </location>
</feature>
<name>A0A9Q1JQ74_9CARY</name>
<feature type="compositionally biased region" description="Basic and acidic residues" evidence="1">
    <location>
        <begin position="254"/>
        <end position="270"/>
    </location>
</feature>
<dbReference type="OrthoDB" id="1910495at2759"/>
<dbReference type="EMBL" id="JAKOGI010000955">
    <property type="protein sequence ID" value="KAJ8428935.1"/>
    <property type="molecule type" value="Genomic_DNA"/>
</dbReference>
<evidence type="ECO:0000256" key="1">
    <source>
        <dbReference type="SAM" id="MobiDB-lite"/>
    </source>
</evidence>
<evidence type="ECO:0000313" key="3">
    <source>
        <dbReference type="Proteomes" id="UP001153076"/>
    </source>
</evidence>
<dbReference type="AlphaFoldDB" id="A0A9Q1JQ74"/>
<protein>
    <submittedName>
        <fullName evidence="2">Uncharacterized protein</fullName>
    </submittedName>
</protein>
<feature type="region of interest" description="Disordered" evidence="1">
    <location>
        <begin position="178"/>
        <end position="213"/>
    </location>
</feature>
<gene>
    <name evidence="2" type="ORF">Cgig2_009806</name>
</gene>
<organism evidence="2 3">
    <name type="scientific">Carnegiea gigantea</name>
    <dbReference type="NCBI Taxonomy" id="171969"/>
    <lineage>
        <taxon>Eukaryota</taxon>
        <taxon>Viridiplantae</taxon>
        <taxon>Streptophyta</taxon>
        <taxon>Embryophyta</taxon>
        <taxon>Tracheophyta</taxon>
        <taxon>Spermatophyta</taxon>
        <taxon>Magnoliopsida</taxon>
        <taxon>eudicotyledons</taxon>
        <taxon>Gunneridae</taxon>
        <taxon>Pentapetalae</taxon>
        <taxon>Caryophyllales</taxon>
        <taxon>Cactineae</taxon>
        <taxon>Cactaceae</taxon>
        <taxon>Cactoideae</taxon>
        <taxon>Echinocereeae</taxon>
        <taxon>Carnegiea</taxon>
    </lineage>
</organism>
<dbReference type="PANTHER" id="PTHR35477">
    <property type="entry name" value="OS06G0728500 PROTEIN"/>
    <property type="match status" value="1"/>
</dbReference>